<dbReference type="AlphaFoldDB" id="A0AAV0PIV7"/>
<sequence>MGGAVVAVDGGSRGAAKIPQVSIRRVSGAEKEGDIQSPEKASRYYPRYPLLHQLNSLICSSCQTQICTH</sequence>
<dbReference type="Proteomes" id="UP001154282">
    <property type="component" value="Unassembled WGS sequence"/>
</dbReference>
<evidence type="ECO:0000313" key="1">
    <source>
        <dbReference type="EMBL" id="CAI0470808.1"/>
    </source>
</evidence>
<name>A0AAV0PIV7_9ROSI</name>
<keyword evidence="2" id="KW-1185">Reference proteome</keyword>
<reference evidence="1" key="1">
    <citation type="submission" date="2022-08" db="EMBL/GenBank/DDBJ databases">
        <authorList>
            <person name="Gutierrez-Valencia J."/>
        </authorList>
    </citation>
    <scope>NUCLEOTIDE SEQUENCE</scope>
</reference>
<gene>
    <name evidence="1" type="ORF">LITE_LOCUS38691</name>
</gene>
<comment type="caution">
    <text evidence="1">The sequence shown here is derived from an EMBL/GenBank/DDBJ whole genome shotgun (WGS) entry which is preliminary data.</text>
</comment>
<evidence type="ECO:0000313" key="2">
    <source>
        <dbReference type="Proteomes" id="UP001154282"/>
    </source>
</evidence>
<dbReference type="EMBL" id="CAMGYJ010000009">
    <property type="protein sequence ID" value="CAI0470808.1"/>
    <property type="molecule type" value="Genomic_DNA"/>
</dbReference>
<proteinExistence type="predicted"/>
<protein>
    <submittedName>
        <fullName evidence="1">Uncharacterized protein</fullName>
    </submittedName>
</protein>
<accession>A0AAV0PIV7</accession>
<organism evidence="1 2">
    <name type="scientific">Linum tenue</name>
    <dbReference type="NCBI Taxonomy" id="586396"/>
    <lineage>
        <taxon>Eukaryota</taxon>
        <taxon>Viridiplantae</taxon>
        <taxon>Streptophyta</taxon>
        <taxon>Embryophyta</taxon>
        <taxon>Tracheophyta</taxon>
        <taxon>Spermatophyta</taxon>
        <taxon>Magnoliopsida</taxon>
        <taxon>eudicotyledons</taxon>
        <taxon>Gunneridae</taxon>
        <taxon>Pentapetalae</taxon>
        <taxon>rosids</taxon>
        <taxon>fabids</taxon>
        <taxon>Malpighiales</taxon>
        <taxon>Linaceae</taxon>
        <taxon>Linum</taxon>
    </lineage>
</organism>